<feature type="chain" id="PRO_5017737677" evidence="1">
    <location>
        <begin position="28"/>
        <end position="657"/>
    </location>
</feature>
<dbReference type="Proteomes" id="UP000261140">
    <property type="component" value="Unassembled WGS sequence"/>
</dbReference>
<organism evidence="2 3">
    <name type="scientific">Faecalibacterium prausnitzii</name>
    <dbReference type="NCBI Taxonomy" id="853"/>
    <lineage>
        <taxon>Bacteria</taxon>
        <taxon>Bacillati</taxon>
        <taxon>Bacillota</taxon>
        <taxon>Clostridia</taxon>
        <taxon>Eubacteriales</taxon>
        <taxon>Oscillospiraceae</taxon>
        <taxon>Faecalibacterium</taxon>
    </lineage>
</organism>
<evidence type="ECO:0000313" key="2">
    <source>
        <dbReference type="EMBL" id="RGB71325.1"/>
    </source>
</evidence>
<evidence type="ECO:0000313" key="3">
    <source>
        <dbReference type="Proteomes" id="UP000261140"/>
    </source>
</evidence>
<comment type="caution">
    <text evidence="2">The sequence shown here is derived from an EMBL/GenBank/DDBJ whole genome shotgun (WGS) entry which is preliminary data.</text>
</comment>
<proteinExistence type="predicted"/>
<sequence>MNWKRVISGVLAAAMLFALPVQLPVSAEGTEAVGQADGWQELTTLESLDESNTFFYSKDDQTFEKITHPEKDVKTADGIVDYLGDSAVAVVTDPEDAAYNAGDRGQNYAWSAVGYGDWLYVGTCYAAIGNTLSLMKSSLGDEYDDKVLAATFDALYNGTFFLTEEDGGRPKGVLVKINTKTGETRLLMSGSYNGYTPLFRNALEYNGKLYFCGSVGGGGIGFLPSIWQVDPATDECKPVYIGLNSVQDYAAAYQQGISVGIRGMCVYKDQLVISNVTMDAATGKSSAALLISSDPEKGFTQIADSDSLFNYPAYHYADSIYGGSIWDMAEFNGRLYVSICTGTEDNMPDDNTMQSFALVRGDQNADGTFTWTPVAGDQEKDGARYTFGIDPERTRSGAANLIVYNDHLYIGEYNDEEIALERILFAKTGKNADGQFGGGLDCRFINANLEQSVNLYRMDRDENMELVVGNATRMFPNGSLSGLGSGFGRSENQYIWRMQAYDGKLYVGTFDTSSMLECIGQFVNGNLLTRTPAQWKTQWDYLKTLMKALQETDPDGNGNPDTLAQTIKFSYKFVFKNITIGNIASAIRLLNYLRKAKQGFDLYVSEDGVNFQAITVDGFGDPYNHGLRVFAATDQGLCLGTANPFYGTQVWIKRKDS</sequence>
<accession>A0A3E2TA44</accession>
<keyword evidence="1" id="KW-0732">Signal</keyword>
<reference evidence="2 3" key="1">
    <citation type="submission" date="2018-08" db="EMBL/GenBank/DDBJ databases">
        <title>A genome reference for cultivated species of the human gut microbiota.</title>
        <authorList>
            <person name="Zou Y."/>
            <person name="Xue W."/>
            <person name="Luo G."/>
        </authorList>
    </citation>
    <scope>NUCLEOTIDE SEQUENCE [LARGE SCALE GENOMIC DNA]</scope>
    <source>
        <strain evidence="2 3">AF36-11AT</strain>
    </source>
</reference>
<feature type="signal peptide" evidence="1">
    <location>
        <begin position="1"/>
        <end position="27"/>
    </location>
</feature>
<dbReference type="AlphaFoldDB" id="A0A3E2TA44"/>
<dbReference type="RefSeq" id="WP_117505705.1">
    <property type="nucleotide sequence ID" value="NZ_QVEQ01000005.1"/>
</dbReference>
<evidence type="ECO:0000256" key="1">
    <source>
        <dbReference type="SAM" id="SignalP"/>
    </source>
</evidence>
<name>A0A3E2TA44_9FIRM</name>
<gene>
    <name evidence="2" type="ORF">DWZ89_08020</name>
</gene>
<dbReference type="EMBL" id="QVEQ01000005">
    <property type="protein sequence ID" value="RGB71325.1"/>
    <property type="molecule type" value="Genomic_DNA"/>
</dbReference>
<protein>
    <submittedName>
        <fullName evidence="2">Uncharacterized protein</fullName>
    </submittedName>
</protein>